<dbReference type="Proteomes" id="UP000219563">
    <property type="component" value="Unassembled WGS sequence"/>
</dbReference>
<evidence type="ECO:0000313" key="1">
    <source>
        <dbReference type="EMBL" id="SOC17853.1"/>
    </source>
</evidence>
<evidence type="ECO:0000313" key="2">
    <source>
        <dbReference type="Proteomes" id="UP000219563"/>
    </source>
</evidence>
<gene>
    <name evidence="1" type="ORF">SAMN02910411_0548</name>
</gene>
<dbReference type="RefSeq" id="WP_097077300.1">
    <property type="nucleotide sequence ID" value="NZ_OBMR01000016.1"/>
</dbReference>
<sequence length="124" mass="14195">MKKKVLRFLLVLTLMIAYCFRPISLSQVNSVDNKLYKVGEQGLPEGRYIVTPVENNSFCGYQIAMDSSMSIEETTEAHYINKPTTIELKKGDFIKLTNCTVKKSNFKIYFNEALSGLFLFFICI</sequence>
<name>A0A285TD60_9FIRM</name>
<dbReference type="EMBL" id="OBMR01000016">
    <property type="protein sequence ID" value="SOC17853.1"/>
    <property type="molecule type" value="Genomic_DNA"/>
</dbReference>
<protein>
    <submittedName>
        <fullName evidence="1">Uncharacterized protein</fullName>
    </submittedName>
</protein>
<organism evidence="1 2">
    <name type="scientific">Pseudobutyrivibrio ruminis DSM 9787</name>
    <dbReference type="NCBI Taxonomy" id="1123011"/>
    <lineage>
        <taxon>Bacteria</taxon>
        <taxon>Bacillati</taxon>
        <taxon>Bacillota</taxon>
        <taxon>Clostridia</taxon>
        <taxon>Lachnospirales</taxon>
        <taxon>Lachnospiraceae</taxon>
        <taxon>Pseudobutyrivibrio</taxon>
    </lineage>
</organism>
<proteinExistence type="predicted"/>
<accession>A0A285TD60</accession>
<dbReference type="AlphaFoldDB" id="A0A285TD60"/>
<reference evidence="1 2" key="1">
    <citation type="submission" date="2017-08" db="EMBL/GenBank/DDBJ databases">
        <authorList>
            <person name="de Groot N.N."/>
        </authorList>
    </citation>
    <scope>NUCLEOTIDE SEQUENCE [LARGE SCALE GENOMIC DNA]</scope>
    <source>
        <strain evidence="1 2">DSM 9787</strain>
    </source>
</reference>